<dbReference type="SUPFAM" id="SSF47473">
    <property type="entry name" value="EF-hand"/>
    <property type="match status" value="1"/>
</dbReference>
<evidence type="ECO:0000259" key="2">
    <source>
        <dbReference type="PROSITE" id="PS50222"/>
    </source>
</evidence>
<dbReference type="InterPro" id="IPR018247">
    <property type="entry name" value="EF_Hand_1_Ca_BS"/>
</dbReference>
<name>A0A1H7Z3H0_9SPHN</name>
<accession>A0A1H7Z3H0</accession>
<sequence length="159" mass="17583">MWRYVAGAAAALLMVAAGLVLFNARAKPDPLLPPQPILRPQAAVAEAQDALPDTVAEAPARTREQKRFDRYDKDRDGRVTREEYLVQRRKAFAKLDKNGDGRLSFDEWADKTITKFTTADADKSGAMSRQEFATTAPKRKAKARVNCPPPAAAPRDEDS</sequence>
<dbReference type="CDD" id="cd00051">
    <property type="entry name" value="EFh"/>
    <property type="match status" value="2"/>
</dbReference>
<gene>
    <name evidence="3" type="ORF">SAMN05192583_0494</name>
</gene>
<dbReference type="AlphaFoldDB" id="A0A1H7Z3H0"/>
<dbReference type="Proteomes" id="UP000199206">
    <property type="component" value="Unassembled WGS sequence"/>
</dbReference>
<protein>
    <submittedName>
        <fullName evidence="3">EF hand</fullName>
    </submittedName>
</protein>
<dbReference type="InterPro" id="IPR002048">
    <property type="entry name" value="EF_hand_dom"/>
</dbReference>
<evidence type="ECO:0000313" key="3">
    <source>
        <dbReference type="EMBL" id="SEM52039.1"/>
    </source>
</evidence>
<evidence type="ECO:0000313" key="4">
    <source>
        <dbReference type="Proteomes" id="UP000199206"/>
    </source>
</evidence>
<dbReference type="STRING" id="1166340.SAMN05192583_0494"/>
<organism evidence="3 4">
    <name type="scientific">Sphingomonas gellani</name>
    <dbReference type="NCBI Taxonomy" id="1166340"/>
    <lineage>
        <taxon>Bacteria</taxon>
        <taxon>Pseudomonadati</taxon>
        <taxon>Pseudomonadota</taxon>
        <taxon>Alphaproteobacteria</taxon>
        <taxon>Sphingomonadales</taxon>
        <taxon>Sphingomonadaceae</taxon>
        <taxon>Sphingomonas</taxon>
    </lineage>
</organism>
<dbReference type="EMBL" id="FOCF01000001">
    <property type="protein sequence ID" value="SEM52039.1"/>
    <property type="molecule type" value="Genomic_DNA"/>
</dbReference>
<keyword evidence="4" id="KW-1185">Reference proteome</keyword>
<dbReference type="PROSITE" id="PS00018">
    <property type="entry name" value="EF_HAND_1"/>
    <property type="match status" value="2"/>
</dbReference>
<dbReference type="RefSeq" id="WP_093663852.1">
    <property type="nucleotide sequence ID" value="NZ_FOCF01000001.1"/>
</dbReference>
<feature type="domain" description="EF-hand" evidence="2">
    <location>
        <begin position="83"/>
        <end position="118"/>
    </location>
</feature>
<feature type="region of interest" description="Disordered" evidence="1">
    <location>
        <begin position="117"/>
        <end position="159"/>
    </location>
</feature>
<reference evidence="4" key="1">
    <citation type="submission" date="2016-10" db="EMBL/GenBank/DDBJ databases">
        <authorList>
            <person name="Varghese N."/>
            <person name="Submissions S."/>
        </authorList>
    </citation>
    <scope>NUCLEOTIDE SEQUENCE [LARGE SCALE GENOMIC DNA]</scope>
    <source>
        <strain evidence="4">S6-262</strain>
    </source>
</reference>
<dbReference type="GO" id="GO:0005509">
    <property type="term" value="F:calcium ion binding"/>
    <property type="evidence" value="ECO:0007669"/>
    <property type="project" value="InterPro"/>
</dbReference>
<dbReference type="OrthoDB" id="7391686at2"/>
<dbReference type="InterPro" id="IPR011992">
    <property type="entry name" value="EF-hand-dom_pair"/>
</dbReference>
<evidence type="ECO:0000256" key="1">
    <source>
        <dbReference type="SAM" id="MobiDB-lite"/>
    </source>
</evidence>
<dbReference type="PROSITE" id="PS50222">
    <property type="entry name" value="EF_HAND_2"/>
    <property type="match status" value="1"/>
</dbReference>
<dbReference type="Pfam" id="PF13202">
    <property type="entry name" value="EF-hand_5"/>
    <property type="match status" value="2"/>
</dbReference>
<dbReference type="Gene3D" id="1.10.238.10">
    <property type="entry name" value="EF-hand"/>
    <property type="match status" value="1"/>
</dbReference>
<proteinExistence type="predicted"/>